<feature type="non-terminal residue" evidence="1">
    <location>
        <position position="76"/>
    </location>
</feature>
<name>A0AAV5MRE8_9ROSI</name>
<keyword evidence="2" id="KW-1185">Reference proteome</keyword>
<sequence length="76" mass="8601">MVKKERNRMSRDFMLCLAMVLVQVCYAVMNITSKLAMESGMKPLVPPSICTCMQQIIKIVLFSQEKGKCLGRLKMG</sequence>
<evidence type="ECO:0000313" key="1">
    <source>
        <dbReference type="EMBL" id="GKV52159.1"/>
    </source>
</evidence>
<evidence type="ECO:0000313" key="2">
    <source>
        <dbReference type="Proteomes" id="UP001054252"/>
    </source>
</evidence>
<organism evidence="1 2">
    <name type="scientific">Rubroshorea leprosula</name>
    <dbReference type="NCBI Taxonomy" id="152421"/>
    <lineage>
        <taxon>Eukaryota</taxon>
        <taxon>Viridiplantae</taxon>
        <taxon>Streptophyta</taxon>
        <taxon>Embryophyta</taxon>
        <taxon>Tracheophyta</taxon>
        <taxon>Spermatophyta</taxon>
        <taxon>Magnoliopsida</taxon>
        <taxon>eudicotyledons</taxon>
        <taxon>Gunneridae</taxon>
        <taxon>Pentapetalae</taxon>
        <taxon>rosids</taxon>
        <taxon>malvids</taxon>
        <taxon>Malvales</taxon>
        <taxon>Dipterocarpaceae</taxon>
        <taxon>Rubroshorea</taxon>
    </lineage>
</organism>
<accession>A0AAV5MRE8</accession>
<reference evidence="1 2" key="1">
    <citation type="journal article" date="2021" name="Commun. Biol.">
        <title>The genome of Shorea leprosula (Dipterocarpaceae) highlights the ecological relevance of drought in aseasonal tropical rainforests.</title>
        <authorList>
            <person name="Ng K.K.S."/>
            <person name="Kobayashi M.J."/>
            <person name="Fawcett J.A."/>
            <person name="Hatakeyama M."/>
            <person name="Paape T."/>
            <person name="Ng C.H."/>
            <person name="Ang C.C."/>
            <person name="Tnah L.H."/>
            <person name="Lee C.T."/>
            <person name="Nishiyama T."/>
            <person name="Sese J."/>
            <person name="O'Brien M.J."/>
            <person name="Copetti D."/>
            <person name="Mohd Noor M.I."/>
            <person name="Ong R.C."/>
            <person name="Putra M."/>
            <person name="Sireger I.Z."/>
            <person name="Indrioko S."/>
            <person name="Kosugi Y."/>
            <person name="Izuno A."/>
            <person name="Isagi Y."/>
            <person name="Lee S.L."/>
            <person name="Shimizu K.K."/>
        </authorList>
    </citation>
    <scope>NUCLEOTIDE SEQUENCE [LARGE SCALE GENOMIC DNA]</scope>
    <source>
        <strain evidence="1">214</strain>
    </source>
</reference>
<protein>
    <submittedName>
        <fullName evidence="1">Uncharacterized protein</fullName>
    </submittedName>
</protein>
<proteinExistence type="predicted"/>
<comment type="caution">
    <text evidence="1">The sequence shown here is derived from an EMBL/GenBank/DDBJ whole genome shotgun (WGS) entry which is preliminary data.</text>
</comment>
<dbReference type="Proteomes" id="UP001054252">
    <property type="component" value="Unassembled WGS sequence"/>
</dbReference>
<dbReference type="AlphaFoldDB" id="A0AAV5MRE8"/>
<gene>
    <name evidence="1" type="ORF">SLEP1_g58750</name>
</gene>
<dbReference type="EMBL" id="BPVZ01000622">
    <property type="protein sequence ID" value="GKV52159.1"/>
    <property type="molecule type" value="Genomic_DNA"/>
</dbReference>